<dbReference type="AlphaFoldDB" id="A0A1I8BEA1"/>
<dbReference type="WBParaSite" id="MhA1_Contig208.frz3.fgene2">
    <property type="protein sequence ID" value="MhA1_Contig208.frz3.fgene2"/>
    <property type="gene ID" value="MhA1_Contig208.frz3.fgene2"/>
</dbReference>
<sequence length="617" mass="72601">MSTPLSFIYRSPIYRFYALSILQRNFHTGEYPFKIPAPIKRSSTDILQALADTVKTDETAHHFAYIDDPSTIPTSISQRRLYLLAKEYGRRTAIRLVEEWPTLFMLDRDQPRLAAFRPQKPLNPELVEPTEQNLLHMISTRQVTDALKLYERMGENAENIEINAQMELFKLLCYYNEENIPLDEFEWAATRIYYSQEEERNNEWKGLKNEGPCLAEKLFDKLPKTEETYSYLICGLCKFPTVYSLTQAKILYKEMISAGFTPFEDVFNLMIKNEISLDEDAKFDLNFWLQEMSRHNVRPTVTTFNCIFENLAKKVDSDNSDDSSDTYFIDNSKKKENLWNSAKMFINEMKALNIEPSLNIYAKIIEISPEDVSYRVALLNEIFTNLEEKLSKRNEIKNSNLDDQTFFLNSLSIASTAQSESLLDRTLEIYNDRNNKVKIVSTFDEPRFFENYLIAKLCCLTLNNFFLVYKKFVPNIVPLTPILFGTISDHITKRKPDEFCWPLLKRLAENFMNSRCISMDKFGAFMLEQLREVRPNQHLSREEAKEYFKLCDKIINLIEEIDRNRELRKAKDEFKLKEKEGILEEDLLLENQKDSKEEEILENVLSNEFYVEDKSHY</sequence>
<protein>
    <submittedName>
        <fullName evidence="6">Protein PTCD3 homolog, mitochondrial</fullName>
    </submittedName>
</protein>
<proteinExistence type="predicted"/>
<dbReference type="InterPro" id="IPR055063">
    <property type="entry name" value="Rib_mS39_PPR"/>
</dbReference>
<dbReference type="InterPro" id="IPR011990">
    <property type="entry name" value="TPR-like_helical_dom_sf"/>
</dbReference>
<keyword evidence="3" id="KW-0809">Transit peptide</keyword>
<comment type="subcellular location">
    <subcellularLocation>
        <location evidence="1">Mitochondrion</location>
    </subcellularLocation>
</comment>
<accession>A0A1I8BEA1</accession>
<dbReference type="Pfam" id="PF22330">
    <property type="entry name" value="Rib_mS39_PPR"/>
    <property type="match status" value="1"/>
</dbReference>
<name>A0A1I8BEA1_MELHA</name>
<evidence type="ECO:0000313" key="6">
    <source>
        <dbReference type="WBParaSite" id="MhA1_Contig208.frz3.fgene2"/>
    </source>
</evidence>
<dbReference type="GO" id="GO:0019843">
    <property type="term" value="F:rRNA binding"/>
    <property type="evidence" value="ECO:0007669"/>
    <property type="project" value="InterPro"/>
</dbReference>
<dbReference type="Proteomes" id="UP000095281">
    <property type="component" value="Unplaced"/>
</dbReference>
<evidence type="ECO:0000256" key="2">
    <source>
        <dbReference type="ARBA" id="ARBA00022737"/>
    </source>
</evidence>
<organism evidence="5 6">
    <name type="scientific">Meloidogyne hapla</name>
    <name type="common">Root-knot nematode worm</name>
    <dbReference type="NCBI Taxonomy" id="6305"/>
    <lineage>
        <taxon>Eukaryota</taxon>
        <taxon>Metazoa</taxon>
        <taxon>Ecdysozoa</taxon>
        <taxon>Nematoda</taxon>
        <taxon>Chromadorea</taxon>
        <taxon>Rhabditida</taxon>
        <taxon>Tylenchina</taxon>
        <taxon>Tylenchomorpha</taxon>
        <taxon>Tylenchoidea</taxon>
        <taxon>Meloidogynidae</taxon>
        <taxon>Meloidogyninae</taxon>
        <taxon>Meloidogyne</taxon>
    </lineage>
</organism>
<evidence type="ECO:0000256" key="4">
    <source>
        <dbReference type="ARBA" id="ARBA00023128"/>
    </source>
</evidence>
<evidence type="ECO:0000256" key="3">
    <source>
        <dbReference type="ARBA" id="ARBA00022946"/>
    </source>
</evidence>
<dbReference type="Gene3D" id="1.25.40.10">
    <property type="entry name" value="Tetratricopeptide repeat domain"/>
    <property type="match status" value="1"/>
</dbReference>
<keyword evidence="5" id="KW-1185">Reference proteome</keyword>
<dbReference type="GO" id="GO:0043024">
    <property type="term" value="F:ribosomal small subunit binding"/>
    <property type="evidence" value="ECO:0007669"/>
    <property type="project" value="InterPro"/>
</dbReference>
<evidence type="ECO:0000313" key="5">
    <source>
        <dbReference type="Proteomes" id="UP000095281"/>
    </source>
</evidence>
<keyword evidence="2" id="KW-0677">Repeat</keyword>
<dbReference type="PANTHER" id="PTHR16276:SF1">
    <property type="entry name" value="SMALL RIBOSOMAL SUBUNIT PROTEIN MS39"/>
    <property type="match status" value="1"/>
</dbReference>
<keyword evidence="4" id="KW-0496">Mitochondrion</keyword>
<dbReference type="GO" id="GO:0032543">
    <property type="term" value="P:mitochondrial translation"/>
    <property type="evidence" value="ECO:0007669"/>
    <property type="project" value="InterPro"/>
</dbReference>
<dbReference type="PANTHER" id="PTHR16276">
    <property type="entry name" value="PENTATRICOPEPTIDE REPEAT DOMAIN-CONTAINING PROTEIN 3"/>
    <property type="match status" value="1"/>
</dbReference>
<dbReference type="GO" id="GO:0005739">
    <property type="term" value="C:mitochondrion"/>
    <property type="evidence" value="ECO:0007669"/>
    <property type="project" value="UniProtKB-SubCell"/>
</dbReference>
<reference evidence="6" key="1">
    <citation type="submission" date="2016-11" db="UniProtKB">
        <authorList>
            <consortium name="WormBaseParasite"/>
        </authorList>
    </citation>
    <scope>IDENTIFICATION</scope>
</reference>
<evidence type="ECO:0000256" key="1">
    <source>
        <dbReference type="ARBA" id="ARBA00004173"/>
    </source>
</evidence>
<dbReference type="InterPro" id="IPR037387">
    <property type="entry name" value="PTCD3"/>
</dbReference>